<evidence type="ECO:0000313" key="1">
    <source>
        <dbReference type="EMBL" id="MDQ0497052.1"/>
    </source>
</evidence>
<dbReference type="EMBL" id="JAUSWA010000050">
    <property type="protein sequence ID" value="MDQ0497052.1"/>
    <property type="molecule type" value="Genomic_DNA"/>
</dbReference>
<comment type="caution">
    <text evidence="1">The sequence shown here is derived from an EMBL/GenBank/DDBJ whole genome shotgun (WGS) entry which is preliminary data.</text>
</comment>
<name>A0ABU0L6W9_9BACL</name>
<keyword evidence="2" id="KW-1185">Reference proteome</keyword>
<gene>
    <name evidence="1" type="ORF">QOZ95_005252</name>
</gene>
<reference evidence="1 2" key="1">
    <citation type="submission" date="2023-07" db="EMBL/GenBank/DDBJ databases">
        <title>Genomic Encyclopedia of Type Strains, Phase IV (KMG-IV): sequencing the most valuable type-strain genomes for metagenomic binning, comparative biology and taxonomic classification.</title>
        <authorList>
            <person name="Goeker M."/>
        </authorList>
    </citation>
    <scope>NUCLEOTIDE SEQUENCE [LARGE SCALE GENOMIC DNA]</scope>
    <source>
        <strain evidence="1 2">DSM 14914</strain>
    </source>
</reference>
<dbReference type="Proteomes" id="UP001242811">
    <property type="component" value="Unassembled WGS sequence"/>
</dbReference>
<evidence type="ECO:0008006" key="3">
    <source>
        <dbReference type="Google" id="ProtNLM"/>
    </source>
</evidence>
<organism evidence="1 2">
    <name type="scientific">Paenibacillus brasilensis</name>
    <dbReference type="NCBI Taxonomy" id="128574"/>
    <lineage>
        <taxon>Bacteria</taxon>
        <taxon>Bacillati</taxon>
        <taxon>Bacillota</taxon>
        <taxon>Bacilli</taxon>
        <taxon>Bacillales</taxon>
        <taxon>Paenibacillaceae</taxon>
        <taxon>Paenibacillus</taxon>
    </lineage>
</organism>
<accession>A0ABU0L6W9</accession>
<evidence type="ECO:0000313" key="2">
    <source>
        <dbReference type="Proteomes" id="UP001242811"/>
    </source>
</evidence>
<sequence length="130" mass="15149">MQNKNRFKRLVKNNCACYLGAKHGIPNYCCLQDGPCVFFSQNDALPRCTYFENGVLPTDEKLEREYTSERNVGTEFKTAKPRVNCTRCGETFSANSNRQKYCEKCRDKNANEKSKLRMRQMRKSRLDVTL</sequence>
<proteinExistence type="predicted"/>
<protein>
    <recommendedName>
        <fullName evidence="3">Cysteine-rich VLP domain-containing protein</fullName>
    </recommendedName>
</protein>